<organism evidence="3 4">
    <name type="scientific">Modicisalibacter tunisiensis</name>
    <dbReference type="NCBI Taxonomy" id="390637"/>
    <lineage>
        <taxon>Bacteria</taxon>
        <taxon>Pseudomonadati</taxon>
        <taxon>Pseudomonadota</taxon>
        <taxon>Gammaproteobacteria</taxon>
        <taxon>Oceanospirillales</taxon>
        <taxon>Halomonadaceae</taxon>
        <taxon>Modicisalibacter</taxon>
    </lineage>
</organism>
<comment type="caution">
    <text evidence="3">The sequence shown here is derived from an EMBL/GenBank/DDBJ whole genome shotgun (WGS) entry which is preliminary data.</text>
</comment>
<dbReference type="EMBL" id="JAGXFD010000001">
    <property type="protein sequence ID" value="MBZ9567724.1"/>
    <property type="molecule type" value="Genomic_DNA"/>
</dbReference>
<dbReference type="PANTHER" id="PTHR33606">
    <property type="entry name" value="PROTEIN YCII"/>
    <property type="match status" value="1"/>
</dbReference>
<sequence>MNQYAVVAHDYTDDEALDRRLSRREAHLEGIRQLADQGRFLSGGAILDDAGRMVGSSVHVQFPDRRELDDWLAAEPYVTGKVWERIEIREVKFFDPSA</sequence>
<dbReference type="PANTHER" id="PTHR33606:SF3">
    <property type="entry name" value="PROTEIN YCII"/>
    <property type="match status" value="1"/>
</dbReference>
<evidence type="ECO:0000313" key="4">
    <source>
        <dbReference type="Proteomes" id="UP001319883"/>
    </source>
</evidence>
<dbReference type="InterPro" id="IPR051807">
    <property type="entry name" value="Sec-metab_biosynth-assoc"/>
</dbReference>
<dbReference type="InterPro" id="IPR011008">
    <property type="entry name" value="Dimeric_a/b-barrel"/>
</dbReference>
<comment type="similarity">
    <text evidence="1">Belongs to the YciI family.</text>
</comment>
<dbReference type="Proteomes" id="UP001319883">
    <property type="component" value="Unassembled WGS sequence"/>
</dbReference>
<dbReference type="RefSeq" id="WP_224420774.1">
    <property type="nucleotide sequence ID" value="NZ_JAGXFD010000001.1"/>
</dbReference>
<dbReference type="Gene3D" id="3.30.70.1060">
    <property type="entry name" value="Dimeric alpha+beta barrel"/>
    <property type="match status" value="1"/>
</dbReference>
<proteinExistence type="inferred from homology"/>
<evidence type="ECO:0000256" key="1">
    <source>
        <dbReference type="ARBA" id="ARBA00007689"/>
    </source>
</evidence>
<dbReference type="Pfam" id="PF03795">
    <property type="entry name" value="YCII"/>
    <property type="match status" value="1"/>
</dbReference>
<keyword evidence="4" id="KW-1185">Reference proteome</keyword>
<name>A0ABS7WYL6_9GAMM</name>
<dbReference type="SUPFAM" id="SSF54909">
    <property type="entry name" value="Dimeric alpha+beta barrel"/>
    <property type="match status" value="1"/>
</dbReference>
<evidence type="ECO:0000313" key="3">
    <source>
        <dbReference type="EMBL" id="MBZ9567724.1"/>
    </source>
</evidence>
<evidence type="ECO:0000259" key="2">
    <source>
        <dbReference type="Pfam" id="PF03795"/>
    </source>
</evidence>
<dbReference type="InterPro" id="IPR005545">
    <property type="entry name" value="YCII"/>
</dbReference>
<protein>
    <recommendedName>
        <fullName evidence="2">YCII-related domain-containing protein</fullName>
    </recommendedName>
</protein>
<accession>A0ABS7WYL6</accession>
<feature type="domain" description="YCII-related" evidence="2">
    <location>
        <begin position="7"/>
        <end position="91"/>
    </location>
</feature>
<reference evidence="3 4" key="1">
    <citation type="submission" date="2021-05" db="EMBL/GenBank/DDBJ databases">
        <title>Petroleum and Energy Research Collection (APPE): ex situ preservation of microbial diversity associated with the oil industry and exploitation of its biotechnological potential.</title>
        <authorList>
            <person name="Paixao C.T.M."/>
            <person name="Gomes M.B."/>
            <person name="Oliveira V.M."/>
        </authorList>
    </citation>
    <scope>NUCLEOTIDE SEQUENCE [LARGE SCALE GENOMIC DNA]</scope>
    <source>
        <strain evidence="3 4">LIT2</strain>
    </source>
</reference>
<gene>
    <name evidence="3" type="ORF">KGQ91_08510</name>
</gene>